<keyword evidence="3" id="KW-1185">Reference proteome</keyword>
<name>A0A7Y6I3W8_9ACTN</name>
<feature type="region of interest" description="Disordered" evidence="1">
    <location>
        <begin position="35"/>
        <end position="207"/>
    </location>
</feature>
<sequence length="306" mass="30473">MARRAWLVWVSAGSVVLAGGVTLLGGGPLDGMLSTAGEARRGDGDRGIAPGVSRTAARALSPETGDDPRGAKPGDGVLAEPEARSTAHAAPPPAAPWAPGATSRPATDPATGSPADPATGSTTGSMADSATGSTTGSTAGPVTGALARQAATSTSRAAPRPATPSAPRPATSGARTPAARPSAATPADGAARAAATPEPDGTTTTQTATEYFRTRWGSGDDAARHLTDIRTIGGYLRIYTDLPESAANSAAALTLCYRGLEYLRRAGAAHPVVFVQARFGENGNPVLANILGPADVSCRVTHPDPG</sequence>
<evidence type="ECO:0000313" key="2">
    <source>
        <dbReference type="EMBL" id="NUW30981.1"/>
    </source>
</evidence>
<gene>
    <name evidence="2" type="ORF">HTZ77_06045</name>
</gene>
<reference evidence="2 3" key="1">
    <citation type="submission" date="2020-06" db="EMBL/GenBank/DDBJ databases">
        <title>Nonomuraea sp. SMC257, a novel actinomycete isolated from soil.</title>
        <authorList>
            <person name="Chanama M."/>
        </authorList>
    </citation>
    <scope>NUCLEOTIDE SEQUENCE [LARGE SCALE GENOMIC DNA]</scope>
    <source>
        <strain evidence="2 3">SMC257</strain>
    </source>
</reference>
<accession>A0A7Y6I3W8</accession>
<feature type="compositionally biased region" description="Low complexity" evidence="1">
    <location>
        <begin position="118"/>
        <end position="160"/>
    </location>
</feature>
<organism evidence="2 3">
    <name type="scientific">Nonomuraea montanisoli</name>
    <dbReference type="NCBI Taxonomy" id="2741721"/>
    <lineage>
        <taxon>Bacteria</taxon>
        <taxon>Bacillati</taxon>
        <taxon>Actinomycetota</taxon>
        <taxon>Actinomycetes</taxon>
        <taxon>Streptosporangiales</taxon>
        <taxon>Streptosporangiaceae</taxon>
        <taxon>Nonomuraea</taxon>
    </lineage>
</organism>
<dbReference type="Proteomes" id="UP000586042">
    <property type="component" value="Unassembled WGS sequence"/>
</dbReference>
<comment type="caution">
    <text evidence="2">The sequence shown here is derived from an EMBL/GenBank/DDBJ whole genome shotgun (WGS) entry which is preliminary data.</text>
</comment>
<proteinExistence type="predicted"/>
<evidence type="ECO:0000313" key="3">
    <source>
        <dbReference type="Proteomes" id="UP000586042"/>
    </source>
</evidence>
<protein>
    <submittedName>
        <fullName evidence="2">Uncharacterized protein</fullName>
    </submittedName>
</protein>
<dbReference type="EMBL" id="JABWGN010000002">
    <property type="protein sequence ID" value="NUW30981.1"/>
    <property type="molecule type" value="Genomic_DNA"/>
</dbReference>
<dbReference type="AlphaFoldDB" id="A0A7Y6I3W8"/>
<dbReference type="RefSeq" id="WP_175588403.1">
    <property type="nucleotide sequence ID" value="NZ_JABWGN010000002.1"/>
</dbReference>
<feature type="compositionally biased region" description="Low complexity" evidence="1">
    <location>
        <begin position="168"/>
        <end position="207"/>
    </location>
</feature>
<evidence type="ECO:0000256" key="1">
    <source>
        <dbReference type="SAM" id="MobiDB-lite"/>
    </source>
</evidence>